<dbReference type="PANTHER" id="PTHR36460">
    <property type="entry name" value="UPF0132 DOMAIN PROTEIN (AFU_ORTHOLOGUE AFUA_3G10255)"/>
    <property type="match status" value="1"/>
</dbReference>
<reference evidence="6 7" key="1">
    <citation type="journal article" date="2015" name="Nature">
        <title>rRNA introns, odd ribosomes, and small enigmatic genomes across a large radiation of phyla.</title>
        <authorList>
            <person name="Brown C.T."/>
            <person name="Hug L.A."/>
            <person name="Thomas B.C."/>
            <person name="Sharon I."/>
            <person name="Castelle C.J."/>
            <person name="Singh A."/>
            <person name="Wilkins M.J."/>
            <person name="Williams K.H."/>
            <person name="Banfield J.F."/>
        </authorList>
    </citation>
    <scope>NUCLEOTIDE SEQUENCE [LARGE SCALE GENOMIC DNA]</scope>
</reference>
<comment type="caution">
    <text evidence="6">The sequence shown here is derived from an EMBL/GenBank/DDBJ whole genome shotgun (WGS) entry which is preliminary data.</text>
</comment>
<evidence type="ECO:0008006" key="8">
    <source>
        <dbReference type="Google" id="ProtNLM"/>
    </source>
</evidence>
<dbReference type="EMBL" id="LBXN01000019">
    <property type="protein sequence ID" value="KKR33296.1"/>
    <property type="molecule type" value="Genomic_DNA"/>
</dbReference>
<feature type="transmembrane region" description="Helical" evidence="5">
    <location>
        <begin position="6"/>
        <end position="25"/>
    </location>
</feature>
<gene>
    <name evidence="6" type="ORF">UT63_C0019G0018</name>
</gene>
<evidence type="ECO:0000256" key="5">
    <source>
        <dbReference type="SAM" id="Phobius"/>
    </source>
</evidence>
<evidence type="ECO:0000313" key="7">
    <source>
        <dbReference type="Proteomes" id="UP000034539"/>
    </source>
</evidence>
<accession>A0A0G0Q7J1</accession>
<evidence type="ECO:0000256" key="2">
    <source>
        <dbReference type="ARBA" id="ARBA00022692"/>
    </source>
</evidence>
<evidence type="ECO:0000256" key="3">
    <source>
        <dbReference type="ARBA" id="ARBA00022989"/>
    </source>
</evidence>
<dbReference type="AlphaFoldDB" id="A0A0G0Q7J1"/>
<evidence type="ECO:0000313" key="6">
    <source>
        <dbReference type="EMBL" id="KKR33296.1"/>
    </source>
</evidence>
<dbReference type="InterPro" id="IPR019109">
    <property type="entry name" value="MamF_MmsF"/>
</dbReference>
<dbReference type="PANTHER" id="PTHR36460:SF1">
    <property type="entry name" value="UPF0132 DOMAIN PROTEIN (AFU_ORTHOLOGUE AFUA_3G10255)"/>
    <property type="match status" value="1"/>
</dbReference>
<keyword evidence="2 5" id="KW-0812">Transmembrane</keyword>
<feature type="transmembrane region" description="Helical" evidence="5">
    <location>
        <begin position="63"/>
        <end position="85"/>
    </location>
</feature>
<keyword evidence="3 5" id="KW-1133">Transmembrane helix</keyword>
<dbReference type="GO" id="GO:0016020">
    <property type="term" value="C:membrane"/>
    <property type="evidence" value="ECO:0007669"/>
    <property type="project" value="UniProtKB-SubCell"/>
</dbReference>
<name>A0A0G0Q7J1_9BACT</name>
<comment type="subcellular location">
    <subcellularLocation>
        <location evidence="1">Membrane</location>
        <topology evidence="1">Multi-pass membrane protein</topology>
    </subcellularLocation>
</comment>
<proteinExistence type="predicted"/>
<keyword evidence="4 5" id="KW-0472">Membrane</keyword>
<evidence type="ECO:0000256" key="4">
    <source>
        <dbReference type="ARBA" id="ARBA00023136"/>
    </source>
</evidence>
<evidence type="ECO:0000256" key="1">
    <source>
        <dbReference type="ARBA" id="ARBA00004141"/>
    </source>
</evidence>
<protein>
    <recommendedName>
        <fullName evidence="8">DUF4870 domain-containing protein</fullName>
    </recommendedName>
</protein>
<organism evidence="6 7">
    <name type="scientific">Candidatus Gottesmanbacteria bacterium GW2011_GWC2_39_8</name>
    <dbReference type="NCBI Taxonomy" id="1618450"/>
    <lineage>
        <taxon>Bacteria</taxon>
        <taxon>Candidatus Gottesmaniibacteriota</taxon>
    </lineage>
</organism>
<feature type="transmembrane region" description="Helical" evidence="5">
    <location>
        <begin position="37"/>
        <end position="57"/>
    </location>
</feature>
<dbReference type="Pfam" id="PF09685">
    <property type="entry name" value="MamF_MmsF"/>
    <property type="match status" value="1"/>
</dbReference>
<dbReference type="Proteomes" id="UP000034539">
    <property type="component" value="Unassembled WGS sequence"/>
</dbReference>
<sequence length="113" mass="12600">MTQNEKMMGALAYLLGPITGIALLLAEKKSEFVRFNAMQSTVVFGAYMVFYLVLGVIPVLGWILALILSPLLTLLAFVLWLVLMWKAFTGEKLKLPFAGEFAEKQLAKMNKSK</sequence>